<organism evidence="1 2">
    <name type="scientific">Zingiber officinale</name>
    <name type="common">Ginger</name>
    <name type="synonym">Amomum zingiber</name>
    <dbReference type="NCBI Taxonomy" id="94328"/>
    <lineage>
        <taxon>Eukaryota</taxon>
        <taxon>Viridiplantae</taxon>
        <taxon>Streptophyta</taxon>
        <taxon>Embryophyta</taxon>
        <taxon>Tracheophyta</taxon>
        <taxon>Spermatophyta</taxon>
        <taxon>Magnoliopsida</taxon>
        <taxon>Liliopsida</taxon>
        <taxon>Zingiberales</taxon>
        <taxon>Zingiberaceae</taxon>
        <taxon>Zingiber</taxon>
    </lineage>
</organism>
<evidence type="ECO:0000313" key="2">
    <source>
        <dbReference type="Proteomes" id="UP000734854"/>
    </source>
</evidence>
<gene>
    <name evidence="1" type="ORF">ZIOFF_037687</name>
</gene>
<dbReference type="GO" id="GO:0043531">
    <property type="term" value="F:ADP binding"/>
    <property type="evidence" value="ECO:0007669"/>
    <property type="project" value="InterPro"/>
</dbReference>
<reference evidence="1 2" key="1">
    <citation type="submission" date="2020-08" db="EMBL/GenBank/DDBJ databases">
        <title>Plant Genome Project.</title>
        <authorList>
            <person name="Zhang R.-G."/>
        </authorList>
    </citation>
    <scope>NUCLEOTIDE SEQUENCE [LARGE SCALE GENOMIC DNA]</scope>
    <source>
        <tissue evidence="1">Rhizome</tissue>
    </source>
</reference>
<dbReference type="EMBL" id="JACMSC010000010">
    <property type="protein sequence ID" value="KAG6505332.1"/>
    <property type="molecule type" value="Genomic_DNA"/>
</dbReference>
<dbReference type="SUPFAM" id="SSF52540">
    <property type="entry name" value="P-loop containing nucleoside triphosphate hydrolases"/>
    <property type="match status" value="1"/>
</dbReference>
<dbReference type="PANTHER" id="PTHR36766">
    <property type="entry name" value="PLANT BROAD-SPECTRUM MILDEW RESISTANCE PROTEIN RPW8"/>
    <property type="match status" value="1"/>
</dbReference>
<dbReference type="AlphaFoldDB" id="A0A8J5L4B4"/>
<dbReference type="Proteomes" id="UP000734854">
    <property type="component" value="Unassembled WGS sequence"/>
</dbReference>
<dbReference type="PANTHER" id="PTHR36766:SF40">
    <property type="entry name" value="DISEASE RESISTANCE PROTEIN RGA3"/>
    <property type="match status" value="1"/>
</dbReference>
<dbReference type="InterPro" id="IPR027417">
    <property type="entry name" value="P-loop_NTPase"/>
</dbReference>
<dbReference type="InterPro" id="IPR042197">
    <property type="entry name" value="Apaf_helical"/>
</dbReference>
<sequence length="100" mass="10952">MYTVAGSKVIVTTQSMSIANKIGTVEAIVLGGLDEVFFGELFKQCAFGSSKPEEHPELVGIWRSIAWKLKGLPLATKTMGNLLGPNLNPHHWRSILKSEE</sequence>
<accession>A0A8J5L4B4</accession>
<name>A0A8J5L4B4_ZINOF</name>
<protein>
    <submittedName>
        <fullName evidence="1">Uncharacterized protein</fullName>
    </submittedName>
</protein>
<comment type="caution">
    <text evidence="1">The sequence shown here is derived from an EMBL/GenBank/DDBJ whole genome shotgun (WGS) entry which is preliminary data.</text>
</comment>
<dbReference type="Gene3D" id="1.10.8.430">
    <property type="entry name" value="Helical domain of apoptotic protease-activating factors"/>
    <property type="match status" value="1"/>
</dbReference>
<evidence type="ECO:0000313" key="1">
    <source>
        <dbReference type="EMBL" id="KAG6505332.1"/>
    </source>
</evidence>
<keyword evidence="2" id="KW-1185">Reference proteome</keyword>
<proteinExistence type="predicted"/>